<dbReference type="Pfam" id="PF14697">
    <property type="entry name" value="Fer4_21"/>
    <property type="match status" value="2"/>
</dbReference>
<name>Q8TY47_METKA</name>
<proteinExistence type="predicted"/>
<dbReference type="Proteomes" id="UP000001826">
    <property type="component" value="Chromosome"/>
</dbReference>
<dbReference type="InterPro" id="IPR017900">
    <property type="entry name" value="4Fe4S_Fe_S_CS"/>
</dbReference>
<feature type="domain" description="4Fe-4S ferredoxin-type" evidence="5">
    <location>
        <begin position="223"/>
        <end position="248"/>
    </location>
</feature>
<evidence type="ECO:0000259" key="5">
    <source>
        <dbReference type="PROSITE" id="PS51379"/>
    </source>
</evidence>
<dbReference type="SUPFAM" id="SSF54862">
    <property type="entry name" value="4Fe-4S ferredoxins"/>
    <property type="match status" value="2"/>
</dbReference>
<feature type="domain" description="4Fe-4S ferredoxin-type" evidence="5">
    <location>
        <begin position="190"/>
        <end position="219"/>
    </location>
</feature>
<evidence type="ECO:0000313" key="7">
    <source>
        <dbReference type="Proteomes" id="UP000001826"/>
    </source>
</evidence>
<dbReference type="GO" id="GO:0046872">
    <property type="term" value="F:metal ion binding"/>
    <property type="evidence" value="ECO:0007669"/>
    <property type="project" value="UniProtKB-KW"/>
</dbReference>
<dbReference type="PaxDb" id="190192-MK0459"/>
<evidence type="ECO:0000256" key="1">
    <source>
        <dbReference type="ARBA" id="ARBA00022485"/>
    </source>
</evidence>
<protein>
    <submittedName>
        <fullName evidence="6">Ferredoxin</fullName>
    </submittedName>
</protein>
<dbReference type="Gene3D" id="3.30.70.3270">
    <property type="match status" value="1"/>
</dbReference>
<keyword evidence="1" id="KW-0004">4Fe-4S</keyword>
<dbReference type="InterPro" id="IPR050157">
    <property type="entry name" value="PSI_iron-sulfur_center"/>
</dbReference>
<keyword evidence="7" id="KW-1185">Reference proteome</keyword>
<keyword evidence="4" id="KW-0411">Iron-sulfur</keyword>
<dbReference type="PROSITE" id="PS51379">
    <property type="entry name" value="4FE4S_FER_2"/>
    <property type="match status" value="6"/>
</dbReference>
<evidence type="ECO:0000256" key="4">
    <source>
        <dbReference type="ARBA" id="ARBA00023014"/>
    </source>
</evidence>
<dbReference type="PROSITE" id="PS00198">
    <property type="entry name" value="4FE4S_FER_1"/>
    <property type="match status" value="4"/>
</dbReference>
<feature type="domain" description="4Fe-4S ferredoxin-type" evidence="5">
    <location>
        <begin position="71"/>
        <end position="100"/>
    </location>
</feature>
<dbReference type="Pfam" id="PF00037">
    <property type="entry name" value="Fer4"/>
    <property type="match status" value="2"/>
</dbReference>
<feature type="domain" description="4Fe-4S ferredoxin-type" evidence="5">
    <location>
        <begin position="40"/>
        <end position="69"/>
    </location>
</feature>
<dbReference type="EMBL" id="AE009439">
    <property type="protein sequence ID" value="AAM01674.1"/>
    <property type="molecule type" value="Genomic_DNA"/>
</dbReference>
<evidence type="ECO:0000313" key="6">
    <source>
        <dbReference type="EMBL" id="AAM01674.1"/>
    </source>
</evidence>
<dbReference type="InterPro" id="IPR017896">
    <property type="entry name" value="4Fe4S_Fe-S-bd"/>
</dbReference>
<keyword evidence="2" id="KW-0479">Metal-binding</keyword>
<dbReference type="KEGG" id="mka:MK0459"/>
<accession>Q8TY47</accession>
<dbReference type="STRING" id="190192.MK0459"/>
<dbReference type="PANTHER" id="PTHR24960">
    <property type="entry name" value="PHOTOSYSTEM I IRON-SULFUR CENTER-RELATED"/>
    <property type="match status" value="1"/>
</dbReference>
<dbReference type="CDD" id="cd10549">
    <property type="entry name" value="MtMvhB_like"/>
    <property type="match status" value="2"/>
</dbReference>
<dbReference type="PANTHER" id="PTHR24960:SF79">
    <property type="entry name" value="PHOTOSYSTEM I IRON-SULFUR CENTER"/>
    <property type="match status" value="1"/>
</dbReference>
<sequence length="252" mass="28224">MKTLEISIDKVVEMVLDRVEDADEDTVLEVLSETPAVRREFVTIDPERCVGCKTCYEECPVDALTEPDSTNPPEVDHDACVRCRLCAKSCPVDAIKVVSGEARVTKDSIEVKLEEVDVIRRKFVLRKAILRKDRCIACRLCEQICPVEAPNIDKLRIDEDKCIGCKACEHACPVDAIVIERTLTPPEFEREIELDQDMCIGCEVCVEVCPVDAVEMEGDVANISYDRCIRCGECARNCPTGAIKIKEVREEV</sequence>
<dbReference type="GO" id="GO:0016491">
    <property type="term" value="F:oxidoreductase activity"/>
    <property type="evidence" value="ECO:0007669"/>
    <property type="project" value="UniProtKB-ARBA"/>
</dbReference>
<keyword evidence="3" id="KW-0408">Iron</keyword>
<dbReference type="InParanoid" id="Q8TY47"/>
<dbReference type="AlphaFoldDB" id="Q8TY47"/>
<dbReference type="EnsemblBacteria" id="AAM01674">
    <property type="protein sequence ID" value="AAM01674"/>
    <property type="gene ID" value="MK0459"/>
</dbReference>
<dbReference type="GO" id="GO:0051539">
    <property type="term" value="F:4 iron, 4 sulfur cluster binding"/>
    <property type="evidence" value="ECO:0007669"/>
    <property type="project" value="UniProtKB-KW"/>
</dbReference>
<feature type="domain" description="4Fe-4S ferredoxin-type" evidence="5">
    <location>
        <begin position="126"/>
        <end position="152"/>
    </location>
</feature>
<gene>
    <name evidence="6" type="ordered locus">MK0459</name>
</gene>
<organism evidence="6 7">
    <name type="scientific">Methanopyrus kandleri (strain AV19 / DSM 6324 / JCM 9639 / NBRC 100938)</name>
    <dbReference type="NCBI Taxonomy" id="190192"/>
    <lineage>
        <taxon>Archaea</taxon>
        <taxon>Methanobacteriati</taxon>
        <taxon>Methanobacteriota</taxon>
        <taxon>Methanomada group</taxon>
        <taxon>Methanopyri</taxon>
        <taxon>Methanopyrales</taxon>
        <taxon>Methanopyraceae</taxon>
        <taxon>Methanopyrus</taxon>
    </lineage>
</organism>
<reference evidence="6 7" key="1">
    <citation type="journal article" date="2002" name="Proc. Natl. Acad. Sci. U.S.A.">
        <title>The complete genome of hyperthermophile Methanopyrus kandleri AV19 and monophyly of archaeal methanogens.</title>
        <authorList>
            <person name="Slesarev A.I."/>
            <person name="Mezhevaya K.V."/>
            <person name="Makarova K.S."/>
            <person name="Polushin N.N."/>
            <person name="Shcherbinina O.V."/>
            <person name="Shakhova V.V."/>
            <person name="Belova G.I."/>
            <person name="Aravind L."/>
            <person name="Natale D.A."/>
            <person name="Rogozin I.B."/>
            <person name="Tatusov R.L."/>
            <person name="Wolf Y.I."/>
            <person name="Stetter K.O."/>
            <person name="Malykh A.G."/>
            <person name="Koonin E.V."/>
            <person name="Kozyavkin S.A."/>
        </authorList>
    </citation>
    <scope>NUCLEOTIDE SEQUENCE [LARGE SCALE GENOMIC DNA]</scope>
    <source>
        <strain evidence="7">AV19 / DSM 6324 / JCM 9639 / NBRC 100938</strain>
    </source>
</reference>
<dbReference type="HOGENOM" id="CLU_097041_0_0_2"/>
<dbReference type="Gene3D" id="3.30.70.20">
    <property type="match status" value="4"/>
</dbReference>
<evidence type="ECO:0000256" key="2">
    <source>
        <dbReference type="ARBA" id="ARBA00022723"/>
    </source>
</evidence>
<evidence type="ECO:0000256" key="3">
    <source>
        <dbReference type="ARBA" id="ARBA00023004"/>
    </source>
</evidence>
<feature type="domain" description="4Fe-4S ferredoxin-type" evidence="5">
    <location>
        <begin position="153"/>
        <end position="182"/>
    </location>
</feature>